<protein>
    <recommendedName>
        <fullName evidence="2">S1 motif domain-containing protein</fullName>
    </recommendedName>
</protein>
<dbReference type="Pfam" id="PF13509">
    <property type="entry name" value="S1_2"/>
    <property type="match status" value="2"/>
</dbReference>
<evidence type="ECO:0000313" key="4">
    <source>
        <dbReference type="Proteomes" id="UP000070160"/>
    </source>
</evidence>
<dbReference type="InterPro" id="IPR012340">
    <property type="entry name" value="NA-bd_OB-fold"/>
</dbReference>
<evidence type="ECO:0000313" key="3">
    <source>
        <dbReference type="EMBL" id="KXB92699.1"/>
    </source>
</evidence>
<name>A0A134CKP8_9FIRM</name>
<dbReference type="InterPro" id="IPR039566">
    <property type="entry name" value="CvfB_S1_st"/>
</dbReference>
<comment type="caution">
    <text evidence="3">The sequence shown here is derived from an EMBL/GenBank/DDBJ whole genome shotgun (WGS) entry which is preliminary data.</text>
</comment>
<dbReference type="PROSITE" id="PS50126">
    <property type="entry name" value="S1"/>
    <property type="match status" value="1"/>
</dbReference>
<dbReference type="GO" id="GO:0003676">
    <property type="term" value="F:nucleic acid binding"/>
    <property type="evidence" value="ECO:0007669"/>
    <property type="project" value="InterPro"/>
</dbReference>
<dbReference type="STRING" id="1588748.HMPREF3182_00361"/>
<evidence type="ECO:0000256" key="1">
    <source>
        <dbReference type="PIRNR" id="PIRNR012524"/>
    </source>
</evidence>
<dbReference type="AlphaFoldDB" id="A0A134CKP8"/>
<dbReference type="InterPro" id="IPR040764">
    <property type="entry name" value="CvfB_WH"/>
</dbReference>
<gene>
    <name evidence="3" type="ORF">HMPREF3182_00361</name>
</gene>
<dbReference type="Gene3D" id="1.10.10.10">
    <property type="entry name" value="Winged helix-like DNA-binding domain superfamily/Winged helix DNA-binding domain"/>
    <property type="match status" value="1"/>
</dbReference>
<dbReference type="Pfam" id="PF21543">
    <property type="entry name" value="CvfB_2nd"/>
    <property type="match status" value="1"/>
</dbReference>
<dbReference type="InterPro" id="IPR048587">
    <property type="entry name" value="CvfB_S1_3rd"/>
</dbReference>
<dbReference type="PANTHER" id="PTHR37296">
    <property type="entry name" value="CONSERVED VIRULENCE FACTOR B"/>
    <property type="match status" value="1"/>
</dbReference>
<organism evidence="3 4">
    <name type="scientific">Megasphaera hutchinsoni</name>
    <dbReference type="NCBI Taxonomy" id="1588748"/>
    <lineage>
        <taxon>Bacteria</taxon>
        <taxon>Bacillati</taxon>
        <taxon>Bacillota</taxon>
        <taxon>Negativicutes</taxon>
        <taxon>Veillonellales</taxon>
        <taxon>Veillonellaceae</taxon>
        <taxon>Megasphaera</taxon>
    </lineage>
</organism>
<dbReference type="InterPro" id="IPR003029">
    <property type="entry name" value="S1_domain"/>
</dbReference>
<sequence length="291" mass="32817">MNKMAAIWQENSLATLKVLRESDVGVFLDGGTGNTNDDILLHKNQQTRPLAVGDMIDVFLYHDPLGRLTASMHLPKIKVGQIGYAPVINTTRFGAFVEVGTERGIFMPFAEMKGRPKEGEYIWVKLYEDKSGRLAVSMEVEDEMRRASKPATEAVIGNWVEGAVYNMTDQGAYIMTRERWIAFLHRSEFSGPILIGQLIKGRITYLREDGRINISLRYVKEKALTGDSETILQFLQRRNGKMPYGDKTAPPVIKAKFGLSKAAFKRALGHLMKEGKIRQEEGWTYLVEENG</sequence>
<dbReference type="Proteomes" id="UP000070160">
    <property type="component" value="Unassembled WGS sequence"/>
</dbReference>
<dbReference type="PIRSF" id="PIRSF012524">
    <property type="entry name" value="YitL_S1"/>
    <property type="match status" value="1"/>
</dbReference>
<reference evidence="4" key="1">
    <citation type="submission" date="2016-01" db="EMBL/GenBank/DDBJ databases">
        <authorList>
            <person name="Mitreva M."/>
            <person name="Pepin K.H."/>
            <person name="Mihindukulasuriya K.A."/>
            <person name="Fulton R."/>
            <person name="Fronick C."/>
            <person name="O'Laughlin M."/>
            <person name="Miner T."/>
            <person name="Herter B."/>
            <person name="Rosa B.A."/>
            <person name="Cordes M."/>
            <person name="Tomlinson C."/>
            <person name="Wollam A."/>
            <person name="Palsikar V.B."/>
            <person name="Mardis E.R."/>
            <person name="Wilson R.K."/>
        </authorList>
    </citation>
    <scope>NUCLEOTIDE SEQUENCE [LARGE SCALE GENOMIC DNA]</scope>
    <source>
        <strain evidence="4">KA00182</strain>
    </source>
</reference>
<keyword evidence="4" id="KW-1185">Reference proteome</keyword>
<dbReference type="PANTHER" id="PTHR37296:SF1">
    <property type="entry name" value="CONSERVED VIRULENCE FACTOR B"/>
    <property type="match status" value="1"/>
</dbReference>
<dbReference type="InterPro" id="IPR036388">
    <property type="entry name" value="WH-like_DNA-bd_sf"/>
</dbReference>
<feature type="domain" description="S1 motif" evidence="2">
    <location>
        <begin position="157"/>
        <end position="217"/>
    </location>
</feature>
<accession>A0A134CKP8</accession>
<comment type="similarity">
    <text evidence="1">Belongs to the CvfB family.</text>
</comment>
<dbReference type="SMART" id="SM00316">
    <property type="entry name" value="S1"/>
    <property type="match status" value="3"/>
</dbReference>
<dbReference type="PATRIC" id="fig|1588748.3.peg.351"/>
<dbReference type="Pfam" id="PF17783">
    <property type="entry name" value="WHD_CvfB"/>
    <property type="match status" value="1"/>
</dbReference>
<dbReference type="InterPro" id="IPR014464">
    <property type="entry name" value="CvfB_fam"/>
</dbReference>
<dbReference type="EMBL" id="LSDT01000008">
    <property type="protein sequence ID" value="KXB92699.1"/>
    <property type="molecule type" value="Genomic_DNA"/>
</dbReference>
<proteinExistence type="inferred from homology"/>
<dbReference type="SUPFAM" id="SSF50249">
    <property type="entry name" value="Nucleic acid-binding proteins"/>
    <property type="match status" value="2"/>
</dbReference>
<evidence type="ECO:0000259" key="2">
    <source>
        <dbReference type="PROSITE" id="PS50126"/>
    </source>
</evidence>
<dbReference type="Gene3D" id="2.40.50.140">
    <property type="entry name" value="Nucleic acid-binding proteins"/>
    <property type="match status" value="2"/>
</dbReference>